<dbReference type="AlphaFoldDB" id="X1TZA0"/>
<accession>X1TZA0</accession>
<sequence>MSGIINLVTKEGRKTEGLLRFTTDFPFKTDEKYIVKSNKEYEVGPEGGPLYEGFHRGELNIGGPV</sequence>
<reference evidence="1" key="1">
    <citation type="journal article" date="2014" name="Front. Microbiol.">
        <title>High frequency of phylogenetically diverse reductive dehalogenase-homologous genes in deep subseafloor sedimentary metagenomes.</title>
        <authorList>
            <person name="Kawai M."/>
            <person name="Futagami T."/>
            <person name="Toyoda A."/>
            <person name="Takaki Y."/>
            <person name="Nishi S."/>
            <person name="Hori S."/>
            <person name="Arai W."/>
            <person name="Tsubouchi T."/>
            <person name="Morono Y."/>
            <person name="Uchiyama I."/>
            <person name="Ito T."/>
            <person name="Fujiyama A."/>
            <person name="Inagaki F."/>
            <person name="Takami H."/>
        </authorList>
    </citation>
    <scope>NUCLEOTIDE SEQUENCE</scope>
    <source>
        <strain evidence="1">Expedition CK06-06</strain>
    </source>
</reference>
<name>X1TZA0_9ZZZZ</name>
<organism evidence="1">
    <name type="scientific">marine sediment metagenome</name>
    <dbReference type="NCBI Taxonomy" id="412755"/>
    <lineage>
        <taxon>unclassified sequences</taxon>
        <taxon>metagenomes</taxon>
        <taxon>ecological metagenomes</taxon>
    </lineage>
</organism>
<dbReference type="EMBL" id="BARW01007174">
    <property type="protein sequence ID" value="GAI85379.1"/>
    <property type="molecule type" value="Genomic_DNA"/>
</dbReference>
<proteinExistence type="predicted"/>
<comment type="caution">
    <text evidence="1">The sequence shown here is derived from an EMBL/GenBank/DDBJ whole genome shotgun (WGS) entry which is preliminary data.</text>
</comment>
<feature type="non-terminal residue" evidence="1">
    <location>
        <position position="65"/>
    </location>
</feature>
<gene>
    <name evidence="1" type="ORF">S12H4_14996</name>
</gene>
<evidence type="ECO:0000313" key="1">
    <source>
        <dbReference type="EMBL" id="GAI85379.1"/>
    </source>
</evidence>
<protein>
    <submittedName>
        <fullName evidence="1">Uncharacterized protein</fullName>
    </submittedName>
</protein>